<reference evidence="1" key="1">
    <citation type="submission" date="2018-06" db="EMBL/GenBank/DDBJ databases">
        <authorList>
            <person name="Zhirakovskaya E."/>
        </authorList>
    </citation>
    <scope>NUCLEOTIDE SEQUENCE</scope>
</reference>
<evidence type="ECO:0000313" key="1">
    <source>
        <dbReference type="EMBL" id="VAX23572.1"/>
    </source>
</evidence>
<dbReference type="AlphaFoldDB" id="A0A3B1C644"/>
<protein>
    <submittedName>
        <fullName evidence="1">Uncharacterized protein</fullName>
    </submittedName>
</protein>
<dbReference type="EMBL" id="UOGD01000254">
    <property type="protein sequence ID" value="VAX23572.1"/>
    <property type="molecule type" value="Genomic_DNA"/>
</dbReference>
<accession>A0A3B1C644</accession>
<sequence>MNEKEKIIVEINVSPKGLHIEHPTCSKGHSLKCDKVKIHNFPSIKVKAKTNDEEGFMYLDPIYGSFDNIIEGMKIPDGVIVELFCPECDESLTISGENCKICSAPMFVFHLPNNSIVEGCLRKGCMFHELKIVNADQQLARLFEERMLL</sequence>
<name>A0A3B1C644_9ZZZZ</name>
<organism evidence="1">
    <name type="scientific">hydrothermal vent metagenome</name>
    <dbReference type="NCBI Taxonomy" id="652676"/>
    <lineage>
        <taxon>unclassified sequences</taxon>
        <taxon>metagenomes</taxon>
        <taxon>ecological metagenomes</taxon>
    </lineage>
</organism>
<proteinExistence type="predicted"/>
<gene>
    <name evidence="1" type="ORF">MNBD_IGNAVI01-1263</name>
</gene>